<feature type="compositionally biased region" description="Low complexity" evidence="6">
    <location>
        <begin position="215"/>
        <end position="229"/>
    </location>
</feature>
<dbReference type="PRINTS" id="PR00405">
    <property type="entry name" value="REVINTRACTNG"/>
</dbReference>
<dbReference type="InterPro" id="IPR038508">
    <property type="entry name" value="ArfGAP_dom_sf"/>
</dbReference>
<keyword evidence="2" id="KW-0479">Metal-binding</keyword>
<feature type="region of interest" description="Disordered" evidence="6">
    <location>
        <begin position="345"/>
        <end position="377"/>
    </location>
</feature>
<evidence type="ECO:0000256" key="5">
    <source>
        <dbReference type="PROSITE-ProRule" id="PRU00288"/>
    </source>
</evidence>
<evidence type="ECO:0000256" key="2">
    <source>
        <dbReference type="ARBA" id="ARBA00022723"/>
    </source>
</evidence>
<dbReference type="Proteomes" id="UP001150569">
    <property type="component" value="Unassembled WGS sequence"/>
</dbReference>
<protein>
    <submittedName>
        <fullName evidence="8">ADP-ribosylation factor GTPase-activating protein 2</fullName>
    </submittedName>
</protein>
<feature type="region of interest" description="Disordered" evidence="6">
    <location>
        <begin position="268"/>
        <end position="296"/>
    </location>
</feature>
<feature type="region of interest" description="Disordered" evidence="6">
    <location>
        <begin position="418"/>
        <end position="441"/>
    </location>
</feature>
<dbReference type="Gene3D" id="1.10.220.150">
    <property type="entry name" value="Arf GTPase activating protein"/>
    <property type="match status" value="1"/>
</dbReference>
<comment type="caution">
    <text evidence="8">The sequence shown here is derived from an EMBL/GenBank/DDBJ whole genome shotgun (WGS) entry which is preliminary data.</text>
</comment>
<organism evidence="8 9">
    <name type="scientific">Tieghemiomyces parasiticus</name>
    <dbReference type="NCBI Taxonomy" id="78921"/>
    <lineage>
        <taxon>Eukaryota</taxon>
        <taxon>Fungi</taxon>
        <taxon>Fungi incertae sedis</taxon>
        <taxon>Zoopagomycota</taxon>
        <taxon>Kickxellomycotina</taxon>
        <taxon>Dimargaritomycetes</taxon>
        <taxon>Dimargaritales</taxon>
        <taxon>Dimargaritaceae</taxon>
        <taxon>Tieghemiomyces</taxon>
    </lineage>
</organism>
<dbReference type="PANTHER" id="PTHR45686:SF4">
    <property type="entry name" value="ADP-RIBOSYLATION FACTOR GTPASE ACTIVATING PROTEIN 3, ISOFORM H"/>
    <property type="match status" value="1"/>
</dbReference>
<sequence length="504" mass="53473">MEKGPPKAETVEIFKKLQSKRENKHCFDCQAKNPTWSSVTYGVYICLDCSSVHRNMGVHISFVRSTNLDSWSWDQLRVMKVGGNANMATFLRQHGGRGDFKDAKAKYTSRIAVQYKDKLQKLAQADAKLYPGRIVIGAEASDTPTLPVETDFFSSFQATPAMTPAATTPADLIDMGTAEAAPASPAELPASPTKPATPTISQAVPSRTTARSITSALRAKSGSSSSLGKKGLGGAKKFGTKVKSPINFDEAEKLAEASRAEEEAFAATVSASARTSNAKKDVLVTRTESTPAPLSSRLAYQSAGSAAAGKSAVSQPTAESNVDRLGMGFGRLGFGAGAGDTARLGMAGGRSNNPRTGFGSTGGTTRDESNDDAPTTARDRFGKAKAISSDQFFDREPVTSSADQARLGQFRNAKSISSAQYYGRDESQSARSRSGNDDTGLDFDLNRLGSAASEMAQGLLSHTGTDLDGLKDALQNGSDKVSGTFYRLLNFICESYGSWYGVKR</sequence>
<gene>
    <name evidence="8" type="primary">ARFGAP2_1</name>
    <name evidence="8" type="ORF">IWQ60_005048</name>
</gene>
<feature type="region of interest" description="Disordered" evidence="6">
    <location>
        <begin position="179"/>
        <end position="234"/>
    </location>
</feature>
<proteinExistence type="predicted"/>
<dbReference type="PROSITE" id="PS50115">
    <property type="entry name" value="ARFGAP"/>
    <property type="match status" value="1"/>
</dbReference>
<accession>A0A9W8A717</accession>
<dbReference type="GO" id="GO:0048205">
    <property type="term" value="P:COPI coating of Golgi vesicle"/>
    <property type="evidence" value="ECO:0007669"/>
    <property type="project" value="TreeGrafter"/>
</dbReference>
<evidence type="ECO:0000313" key="8">
    <source>
        <dbReference type="EMBL" id="KAJ1924673.1"/>
    </source>
</evidence>
<dbReference type="SMART" id="SM00105">
    <property type="entry name" value="ArfGap"/>
    <property type="match status" value="1"/>
</dbReference>
<keyword evidence="3 5" id="KW-0863">Zinc-finger</keyword>
<reference evidence="8" key="1">
    <citation type="submission" date="2022-07" db="EMBL/GenBank/DDBJ databases">
        <title>Phylogenomic reconstructions and comparative analyses of Kickxellomycotina fungi.</title>
        <authorList>
            <person name="Reynolds N.K."/>
            <person name="Stajich J.E."/>
            <person name="Barry K."/>
            <person name="Grigoriev I.V."/>
            <person name="Crous P."/>
            <person name="Smith M.E."/>
        </authorList>
    </citation>
    <scope>NUCLEOTIDE SEQUENCE</scope>
    <source>
        <strain evidence="8">RSA 861</strain>
    </source>
</reference>
<feature type="compositionally biased region" description="Polar residues" evidence="6">
    <location>
        <begin position="194"/>
        <end position="214"/>
    </location>
</feature>
<dbReference type="OrthoDB" id="983479at2759"/>
<dbReference type="GO" id="GO:0005096">
    <property type="term" value="F:GTPase activator activity"/>
    <property type="evidence" value="ECO:0007669"/>
    <property type="project" value="UniProtKB-KW"/>
</dbReference>
<evidence type="ECO:0000256" key="1">
    <source>
        <dbReference type="ARBA" id="ARBA00022468"/>
    </source>
</evidence>
<keyword evidence="4" id="KW-0862">Zinc</keyword>
<keyword evidence="1" id="KW-0343">GTPase activation</keyword>
<dbReference type="EMBL" id="JANBPT010000260">
    <property type="protein sequence ID" value="KAJ1924673.1"/>
    <property type="molecule type" value="Genomic_DNA"/>
</dbReference>
<dbReference type="FunFam" id="1.10.220.150:FF:000004">
    <property type="entry name" value="Putative ADP-ribosylation factor GTPase-activating protein 2"/>
    <property type="match status" value="1"/>
</dbReference>
<evidence type="ECO:0000256" key="4">
    <source>
        <dbReference type="ARBA" id="ARBA00022833"/>
    </source>
</evidence>
<dbReference type="GO" id="GO:0000139">
    <property type="term" value="C:Golgi membrane"/>
    <property type="evidence" value="ECO:0007669"/>
    <property type="project" value="GOC"/>
</dbReference>
<evidence type="ECO:0000259" key="7">
    <source>
        <dbReference type="PROSITE" id="PS50115"/>
    </source>
</evidence>
<dbReference type="Pfam" id="PF01412">
    <property type="entry name" value="ArfGap"/>
    <property type="match status" value="1"/>
</dbReference>
<dbReference type="AlphaFoldDB" id="A0A9W8A717"/>
<dbReference type="CDD" id="cd08831">
    <property type="entry name" value="ArfGap_ArfGap2_3_like"/>
    <property type="match status" value="1"/>
</dbReference>
<feature type="domain" description="Arf-GAP" evidence="7">
    <location>
        <begin position="11"/>
        <end position="128"/>
    </location>
</feature>
<feature type="compositionally biased region" description="Low complexity" evidence="6">
    <location>
        <begin position="179"/>
        <end position="191"/>
    </location>
</feature>
<name>A0A9W8A717_9FUNG</name>
<dbReference type="GO" id="GO:0008270">
    <property type="term" value="F:zinc ion binding"/>
    <property type="evidence" value="ECO:0007669"/>
    <property type="project" value="UniProtKB-KW"/>
</dbReference>
<keyword evidence="9" id="KW-1185">Reference proteome</keyword>
<dbReference type="InterPro" id="IPR001164">
    <property type="entry name" value="ArfGAP_dom"/>
</dbReference>
<dbReference type="PANTHER" id="PTHR45686">
    <property type="entry name" value="ADP-RIBOSYLATION FACTOR GTPASE ACTIVATING PROTEIN 3, ISOFORM H-RELATED"/>
    <property type="match status" value="1"/>
</dbReference>
<dbReference type="InterPro" id="IPR037278">
    <property type="entry name" value="ARFGAP/RecO"/>
</dbReference>
<evidence type="ECO:0000313" key="9">
    <source>
        <dbReference type="Proteomes" id="UP001150569"/>
    </source>
</evidence>
<evidence type="ECO:0000256" key="6">
    <source>
        <dbReference type="SAM" id="MobiDB-lite"/>
    </source>
</evidence>
<dbReference type="SUPFAM" id="SSF57863">
    <property type="entry name" value="ArfGap/RecO-like zinc finger"/>
    <property type="match status" value="1"/>
</dbReference>
<evidence type="ECO:0000256" key="3">
    <source>
        <dbReference type="ARBA" id="ARBA00022771"/>
    </source>
</evidence>